<name>A0A5B7FTM7_PORTR</name>
<dbReference type="AlphaFoldDB" id="A0A5B7FTM7"/>
<gene>
    <name evidence="2" type="ORF">E2C01_041468</name>
</gene>
<sequence>MTGGRLQHPKTLSPLAVGSFSNEQGSAAQCASSHEVLSSWRQNSRRGAWFVGAAVWPGGWPPPPARPPDREQRRAQRTFTGTSIRPRRSSFF</sequence>
<dbReference type="Proteomes" id="UP000324222">
    <property type="component" value="Unassembled WGS sequence"/>
</dbReference>
<feature type="region of interest" description="Disordered" evidence="1">
    <location>
        <begin position="1"/>
        <end position="26"/>
    </location>
</feature>
<organism evidence="2 3">
    <name type="scientific">Portunus trituberculatus</name>
    <name type="common">Swimming crab</name>
    <name type="synonym">Neptunus trituberculatus</name>
    <dbReference type="NCBI Taxonomy" id="210409"/>
    <lineage>
        <taxon>Eukaryota</taxon>
        <taxon>Metazoa</taxon>
        <taxon>Ecdysozoa</taxon>
        <taxon>Arthropoda</taxon>
        <taxon>Crustacea</taxon>
        <taxon>Multicrustacea</taxon>
        <taxon>Malacostraca</taxon>
        <taxon>Eumalacostraca</taxon>
        <taxon>Eucarida</taxon>
        <taxon>Decapoda</taxon>
        <taxon>Pleocyemata</taxon>
        <taxon>Brachyura</taxon>
        <taxon>Eubrachyura</taxon>
        <taxon>Portunoidea</taxon>
        <taxon>Portunidae</taxon>
        <taxon>Portuninae</taxon>
        <taxon>Portunus</taxon>
    </lineage>
</organism>
<comment type="caution">
    <text evidence="2">The sequence shown here is derived from an EMBL/GenBank/DDBJ whole genome shotgun (WGS) entry which is preliminary data.</text>
</comment>
<evidence type="ECO:0000256" key="1">
    <source>
        <dbReference type="SAM" id="MobiDB-lite"/>
    </source>
</evidence>
<reference evidence="2 3" key="1">
    <citation type="submission" date="2019-05" db="EMBL/GenBank/DDBJ databases">
        <title>Another draft genome of Portunus trituberculatus and its Hox gene families provides insights of decapod evolution.</title>
        <authorList>
            <person name="Jeong J.-H."/>
            <person name="Song I."/>
            <person name="Kim S."/>
            <person name="Choi T."/>
            <person name="Kim D."/>
            <person name="Ryu S."/>
            <person name="Kim W."/>
        </authorList>
    </citation>
    <scope>NUCLEOTIDE SEQUENCE [LARGE SCALE GENOMIC DNA]</scope>
    <source>
        <tissue evidence="2">Muscle</tissue>
    </source>
</reference>
<dbReference type="EMBL" id="VSRR010007886">
    <property type="protein sequence ID" value="MPC47714.1"/>
    <property type="molecule type" value="Genomic_DNA"/>
</dbReference>
<accession>A0A5B7FTM7</accession>
<evidence type="ECO:0000313" key="3">
    <source>
        <dbReference type="Proteomes" id="UP000324222"/>
    </source>
</evidence>
<proteinExistence type="predicted"/>
<protein>
    <submittedName>
        <fullName evidence="2">Uncharacterized protein</fullName>
    </submittedName>
</protein>
<keyword evidence="3" id="KW-1185">Reference proteome</keyword>
<evidence type="ECO:0000313" key="2">
    <source>
        <dbReference type="EMBL" id="MPC47714.1"/>
    </source>
</evidence>
<feature type="region of interest" description="Disordered" evidence="1">
    <location>
        <begin position="57"/>
        <end position="92"/>
    </location>
</feature>